<feature type="compositionally biased region" description="Polar residues" evidence="1">
    <location>
        <begin position="197"/>
        <end position="207"/>
    </location>
</feature>
<feature type="transmembrane region" description="Helical" evidence="2">
    <location>
        <begin position="261"/>
        <end position="282"/>
    </location>
</feature>
<evidence type="ECO:0000313" key="4">
    <source>
        <dbReference type="Proteomes" id="UP001274830"/>
    </source>
</evidence>
<feature type="compositionally biased region" description="Polar residues" evidence="1">
    <location>
        <begin position="310"/>
        <end position="320"/>
    </location>
</feature>
<evidence type="ECO:0000313" key="3">
    <source>
        <dbReference type="EMBL" id="KAK3674848.1"/>
    </source>
</evidence>
<evidence type="ECO:0000256" key="2">
    <source>
        <dbReference type="SAM" id="Phobius"/>
    </source>
</evidence>
<name>A0AAE1C1X5_9PEZI</name>
<organism evidence="3 4">
    <name type="scientific">Recurvomyces mirabilis</name>
    <dbReference type="NCBI Taxonomy" id="574656"/>
    <lineage>
        <taxon>Eukaryota</taxon>
        <taxon>Fungi</taxon>
        <taxon>Dikarya</taxon>
        <taxon>Ascomycota</taxon>
        <taxon>Pezizomycotina</taxon>
        <taxon>Dothideomycetes</taxon>
        <taxon>Dothideomycetidae</taxon>
        <taxon>Mycosphaerellales</taxon>
        <taxon>Teratosphaeriaceae</taxon>
        <taxon>Recurvomyces</taxon>
    </lineage>
</organism>
<gene>
    <name evidence="3" type="ORF">LTR78_005192</name>
</gene>
<reference evidence="3" key="1">
    <citation type="submission" date="2023-07" db="EMBL/GenBank/DDBJ databases">
        <title>Black Yeasts Isolated from many extreme environments.</title>
        <authorList>
            <person name="Coleine C."/>
            <person name="Stajich J.E."/>
            <person name="Selbmann L."/>
        </authorList>
    </citation>
    <scope>NUCLEOTIDE SEQUENCE</scope>
    <source>
        <strain evidence="3">CCFEE 5485</strain>
    </source>
</reference>
<comment type="caution">
    <text evidence="3">The sequence shown here is derived from an EMBL/GenBank/DDBJ whole genome shotgun (WGS) entry which is preliminary data.</text>
</comment>
<keyword evidence="2" id="KW-1133">Transmembrane helix</keyword>
<keyword evidence="4" id="KW-1185">Reference proteome</keyword>
<feature type="compositionally biased region" description="Basic and acidic residues" evidence="1">
    <location>
        <begin position="340"/>
        <end position="349"/>
    </location>
</feature>
<proteinExistence type="predicted"/>
<evidence type="ECO:0000256" key="1">
    <source>
        <dbReference type="SAM" id="MobiDB-lite"/>
    </source>
</evidence>
<feature type="region of interest" description="Disordered" evidence="1">
    <location>
        <begin position="310"/>
        <end position="349"/>
    </location>
</feature>
<sequence length="349" mass="35562">MSANIALTTTFAPPASCFDNQYTSYGGSYWVKDTAVSSLQCYPTGFKSLWPNGIPFSPGICPQSYTTATQSPYSGQAGATAGLCCPTGFAANGLGCQSTITASTTLSAPDGNHAVGSGAVLALHGVYIVWQSGSSGQAASTTTILPAAVSPTTMTVSAIPTAQSTISAPPQSTTTSNTQPSAQPMTSSSPSTGTSTMQPASQTTSTIGVPLSGSTNTDTSPSTTTANPTSPSSSAVVSPANFTPTPTPNVSAHDLSTGAKAGIAIGVIVGVLAIAALAWLLLSRRRRERKRLPEPMPYKGTHSAEMMQTAGHQRNVSELSSEGAASKTNMVRRPPGADNDMFKRSELQG</sequence>
<keyword evidence="2" id="KW-0812">Transmembrane</keyword>
<feature type="region of interest" description="Disordered" evidence="1">
    <location>
        <begin position="162"/>
        <end position="249"/>
    </location>
</feature>
<feature type="compositionally biased region" description="Low complexity" evidence="1">
    <location>
        <begin position="214"/>
        <end position="241"/>
    </location>
</feature>
<dbReference type="PANTHER" id="PTHR16861:SF4">
    <property type="entry name" value="SH3 DOMAIN PROTEIN (AFU_ORTHOLOGUE AFUA_1G13610)"/>
    <property type="match status" value="1"/>
</dbReference>
<dbReference type="Proteomes" id="UP001274830">
    <property type="component" value="Unassembled WGS sequence"/>
</dbReference>
<protein>
    <submittedName>
        <fullName evidence="3">Uncharacterized protein</fullName>
    </submittedName>
</protein>
<keyword evidence="2" id="KW-0472">Membrane</keyword>
<dbReference type="EMBL" id="JAUTXT010000017">
    <property type="protein sequence ID" value="KAK3674848.1"/>
    <property type="molecule type" value="Genomic_DNA"/>
</dbReference>
<dbReference type="AlphaFoldDB" id="A0AAE1C1X5"/>
<dbReference type="PANTHER" id="PTHR16861">
    <property type="entry name" value="GLYCOPROTEIN 38"/>
    <property type="match status" value="1"/>
</dbReference>
<accession>A0AAE1C1X5</accession>
<feature type="compositionally biased region" description="Low complexity" evidence="1">
    <location>
        <begin position="167"/>
        <end position="196"/>
    </location>
</feature>